<dbReference type="Pfam" id="PF01476">
    <property type="entry name" value="LysM"/>
    <property type="match status" value="1"/>
</dbReference>
<evidence type="ECO:0000313" key="3">
    <source>
        <dbReference type="Proteomes" id="UP000027073"/>
    </source>
</evidence>
<dbReference type="Gene3D" id="3.10.350.10">
    <property type="entry name" value="LysM domain"/>
    <property type="match status" value="1"/>
</dbReference>
<accession>A0A067NNP1</accession>
<dbReference type="Proteomes" id="UP000027073">
    <property type="component" value="Unassembled WGS sequence"/>
</dbReference>
<dbReference type="HOGENOM" id="CLU_010591_6_1_1"/>
<dbReference type="InterPro" id="IPR018392">
    <property type="entry name" value="LysM"/>
</dbReference>
<feature type="domain" description="LysM" evidence="1">
    <location>
        <begin position="45"/>
        <end position="90"/>
    </location>
</feature>
<dbReference type="AlphaFoldDB" id="A0A067NNP1"/>
<protein>
    <recommendedName>
        <fullName evidence="1">LysM domain-containing protein</fullName>
    </recommendedName>
</protein>
<proteinExistence type="predicted"/>
<dbReference type="EMBL" id="KL198007">
    <property type="protein sequence ID" value="KDQ28625.1"/>
    <property type="molecule type" value="Genomic_DNA"/>
</dbReference>
<gene>
    <name evidence="2" type="ORF">PLEOSDRAFT_27036</name>
</gene>
<dbReference type="InterPro" id="IPR036779">
    <property type="entry name" value="LysM_dom_sf"/>
</dbReference>
<evidence type="ECO:0000313" key="2">
    <source>
        <dbReference type="EMBL" id="KDQ28625.1"/>
    </source>
</evidence>
<dbReference type="VEuPathDB" id="FungiDB:PLEOSDRAFT_27036"/>
<dbReference type="InParanoid" id="A0A067NNP1"/>
<dbReference type="SUPFAM" id="SSF54106">
    <property type="entry name" value="LysM domain"/>
    <property type="match status" value="1"/>
</dbReference>
<organism evidence="2 3">
    <name type="scientific">Pleurotus ostreatus (strain PC15)</name>
    <name type="common">Oyster mushroom</name>
    <dbReference type="NCBI Taxonomy" id="1137138"/>
    <lineage>
        <taxon>Eukaryota</taxon>
        <taxon>Fungi</taxon>
        <taxon>Dikarya</taxon>
        <taxon>Basidiomycota</taxon>
        <taxon>Agaricomycotina</taxon>
        <taxon>Agaricomycetes</taxon>
        <taxon>Agaricomycetidae</taxon>
        <taxon>Agaricales</taxon>
        <taxon>Pleurotineae</taxon>
        <taxon>Pleurotaceae</taxon>
        <taxon>Pleurotus</taxon>
    </lineage>
</organism>
<dbReference type="STRING" id="1137138.A0A067NNP1"/>
<sequence length="90" mass="9234">PCARPFTVRPRDTCDGISAEQGLASIDIYPTNVICLPPVCLGCNSVRVVADGDTCTTIADNAGISVGTLVANNSNLGPDCNRLCPGQVSV</sequence>
<dbReference type="CDD" id="cd00118">
    <property type="entry name" value="LysM"/>
    <property type="match status" value="1"/>
</dbReference>
<dbReference type="PROSITE" id="PS51782">
    <property type="entry name" value="LYSM"/>
    <property type="match status" value="1"/>
</dbReference>
<feature type="non-terminal residue" evidence="2">
    <location>
        <position position="1"/>
    </location>
</feature>
<dbReference type="OrthoDB" id="5985073at2759"/>
<name>A0A067NNP1_PLEO1</name>
<reference evidence="3" key="1">
    <citation type="journal article" date="2014" name="Proc. Natl. Acad. Sci. U.S.A.">
        <title>Extensive sampling of basidiomycete genomes demonstrates inadequacy of the white-rot/brown-rot paradigm for wood decay fungi.</title>
        <authorList>
            <person name="Riley R."/>
            <person name="Salamov A.A."/>
            <person name="Brown D.W."/>
            <person name="Nagy L.G."/>
            <person name="Floudas D."/>
            <person name="Held B.W."/>
            <person name="Levasseur A."/>
            <person name="Lombard V."/>
            <person name="Morin E."/>
            <person name="Otillar R."/>
            <person name="Lindquist E.A."/>
            <person name="Sun H."/>
            <person name="LaButti K.M."/>
            <person name="Schmutz J."/>
            <person name="Jabbour D."/>
            <person name="Luo H."/>
            <person name="Baker S.E."/>
            <person name="Pisabarro A.G."/>
            <person name="Walton J.D."/>
            <person name="Blanchette R.A."/>
            <person name="Henrissat B."/>
            <person name="Martin F."/>
            <person name="Cullen D."/>
            <person name="Hibbett D.S."/>
            <person name="Grigoriev I.V."/>
        </authorList>
    </citation>
    <scope>NUCLEOTIDE SEQUENCE [LARGE SCALE GENOMIC DNA]</scope>
    <source>
        <strain evidence="3">PC15</strain>
    </source>
</reference>
<evidence type="ECO:0000259" key="1">
    <source>
        <dbReference type="PROSITE" id="PS51782"/>
    </source>
</evidence>